<comment type="subcellular location">
    <subcellularLocation>
        <location evidence="1">Mitochondrion</location>
    </subcellularLocation>
</comment>
<comment type="catalytic activity">
    <reaction evidence="13">
        <text>mycophenolic acid O-acyl-beta-D-glucuronide + H2O = mycophenolate + D-glucuronate + H(+)</text>
        <dbReference type="Rhea" id="RHEA:34179"/>
        <dbReference type="ChEBI" id="CHEBI:15377"/>
        <dbReference type="ChEBI" id="CHEBI:15378"/>
        <dbReference type="ChEBI" id="CHEBI:58720"/>
        <dbReference type="ChEBI" id="CHEBI:62932"/>
        <dbReference type="ChEBI" id="CHEBI:66982"/>
        <dbReference type="EC" id="3.1.1.93"/>
    </reaction>
    <physiologicalReaction direction="left-to-right" evidence="13">
        <dbReference type="Rhea" id="RHEA:34180"/>
    </physiologicalReaction>
</comment>
<dbReference type="EMBL" id="BART01025839">
    <property type="protein sequence ID" value="GAG90695.1"/>
    <property type="molecule type" value="Genomic_DNA"/>
</dbReference>
<keyword evidence="5" id="KW-0496">Mitochondrion</keyword>
<dbReference type="Pfam" id="PF00561">
    <property type="entry name" value="Abhydrolase_1"/>
    <property type="match status" value="1"/>
</dbReference>
<dbReference type="InterPro" id="IPR052382">
    <property type="entry name" value="ABHD10_acyl-thioesterase"/>
</dbReference>
<dbReference type="GO" id="GO:0008474">
    <property type="term" value="F:palmitoyl-(protein) hydrolase activity"/>
    <property type="evidence" value="ECO:0007669"/>
    <property type="project" value="UniProtKB-EC"/>
</dbReference>
<dbReference type="Gene3D" id="3.40.50.1820">
    <property type="entry name" value="alpha/beta hydrolase"/>
    <property type="match status" value="1"/>
</dbReference>
<evidence type="ECO:0000256" key="10">
    <source>
        <dbReference type="ARBA" id="ARBA00042704"/>
    </source>
</evidence>
<evidence type="ECO:0000259" key="14">
    <source>
        <dbReference type="Pfam" id="PF00561"/>
    </source>
</evidence>
<evidence type="ECO:0000313" key="15">
    <source>
        <dbReference type="EMBL" id="GAG90695.1"/>
    </source>
</evidence>
<dbReference type="EC" id="3.1.2.22" evidence="2"/>
<keyword evidence="4" id="KW-0809">Transit peptide</keyword>
<evidence type="ECO:0000256" key="3">
    <source>
        <dbReference type="ARBA" id="ARBA00022801"/>
    </source>
</evidence>
<dbReference type="PANTHER" id="PTHR16138:SF7">
    <property type="entry name" value="PALMITOYL-PROTEIN THIOESTERASE ABHD10, MITOCHONDRIAL"/>
    <property type="match status" value="1"/>
</dbReference>
<dbReference type="PANTHER" id="PTHR16138">
    <property type="entry name" value="MYCOPHENOLIC ACID ACYL-GLUCURONIDE ESTERASE, MITOCHONDRIAL"/>
    <property type="match status" value="1"/>
</dbReference>
<proteinExistence type="predicted"/>
<sequence>MQQQNILDASKKPFKLNLPDRIIHGALHLPGIKRPPYVITCHGLFSTMESDKFTAIADAFTKAGIAIIRFDFSGCGKSSGNISDTTISRRIEELEKVVAFSKNHPALGEKFGILGSSLGGYVSLFFASENHVDALSVWATPYDLVETCKNIPENDLKILNQSFFDDALKYNLSLILTKIKNLQIVHGKKDLTVPWQHAEKIYNAVNHPKKLLFFSKGDHSINEKHDRKKAVNESLSWILKSIT</sequence>
<name>X1B6J5_9ZZZZ</name>
<comment type="caution">
    <text evidence="15">The sequence shown here is derived from an EMBL/GenBank/DDBJ whole genome shotgun (WGS) entry which is preliminary data.</text>
</comment>
<evidence type="ECO:0000256" key="11">
    <source>
        <dbReference type="ARBA" id="ARBA00046047"/>
    </source>
</evidence>
<evidence type="ECO:0000256" key="5">
    <source>
        <dbReference type="ARBA" id="ARBA00023128"/>
    </source>
</evidence>
<evidence type="ECO:0000256" key="1">
    <source>
        <dbReference type="ARBA" id="ARBA00004173"/>
    </source>
</evidence>
<dbReference type="SUPFAM" id="SSF53474">
    <property type="entry name" value="alpha/beta-Hydrolases"/>
    <property type="match status" value="1"/>
</dbReference>
<dbReference type="InterPro" id="IPR029058">
    <property type="entry name" value="AB_hydrolase_fold"/>
</dbReference>
<protein>
    <recommendedName>
        <fullName evidence="7">Palmitoyl-protein thioesterase ABHD10, mitochondrial</fullName>
        <ecNumber evidence="6">3.1.1.93</ecNumber>
        <ecNumber evidence="2">3.1.2.22</ecNumber>
    </recommendedName>
    <alternativeName>
        <fullName evidence="9">Acyl-protein thioesterase ABHD10</fullName>
    </alternativeName>
    <alternativeName>
        <fullName evidence="10">Alpha/beta hydrolase domain-containing protein 10</fullName>
    </alternativeName>
    <alternativeName>
        <fullName evidence="8">Mycophenolic acid acyl-glucuronide esterase, mitochondrial</fullName>
    </alternativeName>
</protein>
<organism evidence="15">
    <name type="scientific">marine sediment metagenome</name>
    <dbReference type="NCBI Taxonomy" id="412755"/>
    <lineage>
        <taxon>unclassified sequences</taxon>
        <taxon>metagenomes</taxon>
        <taxon>ecological metagenomes</taxon>
    </lineage>
</organism>
<reference evidence="15" key="1">
    <citation type="journal article" date="2014" name="Front. Microbiol.">
        <title>High frequency of phylogenetically diverse reductive dehalogenase-homologous genes in deep subseafloor sedimentary metagenomes.</title>
        <authorList>
            <person name="Kawai M."/>
            <person name="Futagami T."/>
            <person name="Toyoda A."/>
            <person name="Takaki Y."/>
            <person name="Nishi S."/>
            <person name="Hori S."/>
            <person name="Arai W."/>
            <person name="Tsubouchi T."/>
            <person name="Morono Y."/>
            <person name="Uchiyama I."/>
            <person name="Ito T."/>
            <person name="Fujiyama A."/>
            <person name="Inagaki F."/>
            <person name="Takami H."/>
        </authorList>
    </citation>
    <scope>NUCLEOTIDE SEQUENCE</scope>
    <source>
        <strain evidence="15">Expedition CK06-06</strain>
    </source>
</reference>
<evidence type="ECO:0000256" key="13">
    <source>
        <dbReference type="ARBA" id="ARBA00047972"/>
    </source>
</evidence>
<feature type="domain" description="AB hydrolase-1" evidence="14">
    <location>
        <begin position="37"/>
        <end position="140"/>
    </location>
</feature>
<evidence type="ECO:0000256" key="4">
    <source>
        <dbReference type="ARBA" id="ARBA00022946"/>
    </source>
</evidence>
<evidence type="ECO:0000256" key="7">
    <source>
        <dbReference type="ARBA" id="ARBA00039314"/>
    </source>
</evidence>
<dbReference type="GO" id="GO:0004553">
    <property type="term" value="F:hydrolase activity, hydrolyzing O-glycosyl compounds"/>
    <property type="evidence" value="ECO:0007669"/>
    <property type="project" value="TreeGrafter"/>
</dbReference>
<dbReference type="GO" id="GO:0005739">
    <property type="term" value="C:mitochondrion"/>
    <property type="evidence" value="ECO:0007669"/>
    <property type="project" value="UniProtKB-SubCell"/>
</dbReference>
<comment type="catalytic activity">
    <reaction evidence="12">
        <text>S-hexadecanoyl-L-cysteinyl-[protein] + H2O = L-cysteinyl-[protein] + hexadecanoate + H(+)</text>
        <dbReference type="Rhea" id="RHEA:19233"/>
        <dbReference type="Rhea" id="RHEA-COMP:10131"/>
        <dbReference type="Rhea" id="RHEA-COMP:11032"/>
        <dbReference type="ChEBI" id="CHEBI:7896"/>
        <dbReference type="ChEBI" id="CHEBI:15377"/>
        <dbReference type="ChEBI" id="CHEBI:15378"/>
        <dbReference type="ChEBI" id="CHEBI:29950"/>
        <dbReference type="ChEBI" id="CHEBI:74151"/>
        <dbReference type="EC" id="3.1.2.22"/>
    </reaction>
    <physiologicalReaction direction="left-to-right" evidence="12">
        <dbReference type="Rhea" id="RHEA:19234"/>
    </physiologicalReaction>
</comment>
<dbReference type="GO" id="GO:0102390">
    <property type="term" value="F:mycophenolic acid acyl-glucuronide esterase activity"/>
    <property type="evidence" value="ECO:0007669"/>
    <property type="project" value="UniProtKB-EC"/>
</dbReference>
<accession>X1B6J5</accession>
<evidence type="ECO:0000256" key="6">
    <source>
        <dbReference type="ARBA" id="ARBA00039132"/>
    </source>
</evidence>
<dbReference type="InterPro" id="IPR000073">
    <property type="entry name" value="AB_hydrolase_1"/>
</dbReference>
<dbReference type="EC" id="3.1.1.93" evidence="6"/>
<keyword evidence="3" id="KW-0378">Hydrolase</keyword>
<gene>
    <name evidence="15" type="ORF">S01H4_46271</name>
</gene>
<evidence type="ECO:0000256" key="12">
    <source>
        <dbReference type="ARBA" id="ARBA00047409"/>
    </source>
</evidence>
<evidence type="ECO:0000256" key="8">
    <source>
        <dbReference type="ARBA" id="ARBA00041520"/>
    </source>
</evidence>
<dbReference type="AlphaFoldDB" id="X1B6J5"/>
<comment type="function">
    <text evidence="11">Acts as an acyl-protein thioesterase that hydrolyzes fatty acids from acylated residues in proteins. Regulates the mitochondrial S-depalmitoylation of the nucleophilic active site residue of peroxiredoxin-5/PRDX5, a key antioxidant protein, therefore modulating mitochondrial antioxidant ability. Also catalyzes the deglucuronidation of mycophenolic acid acyl-glucuronide, an active metabolite of the immunosuppressant drug mycophenolate.</text>
</comment>
<evidence type="ECO:0000256" key="9">
    <source>
        <dbReference type="ARBA" id="ARBA00042645"/>
    </source>
</evidence>
<evidence type="ECO:0000256" key="2">
    <source>
        <dbReference type="ARBA" id="ARBA00012423"/>
    </source>
</evidence>